<evidence type="ECO:0000259" key="1">
    <source>
        <dbReference type="PROSITE" id="PS50943"/>
    </source>
</evidence>
<dbReference type="EMBL" id="JAWDKA010000014">
    <property type="protein sequence ID" value="MDV0442611.1"/>
    <property type="molecule type" value="Genomic_DNA"/>
</dbReference>
<dbReference type="InterPro" id="IPR010982">
    <property type="entry name" value="Lambda_DNA-bd_dom_sf"/>
</dbReference>
<dbReference type="AlphaFoldDB" id="A0AAE4SAP9"/>
<proteinExistence type="predicted"/>
<dbReference type="SMART" id="SM00530">
    <property type="entry name" value="HTH_XRE"/>
    <property type="match status" value="1"/>
</dbReference>
<comment type="caution">
    <text evidence="2">The sequence shown here is derived from an EMBL/GenBank/DDBJ whole genome shotgun (WGS) entry which is preliminary data.</text>
</comment>
<gene>
    <name evidence="2" type="ORF">McpAg1_18690</name>
</gene>
<dbReference type="GO" id="GO:0003677">
    <property type="term" value="F:DNA binding"/>
    <property type="evidence" value="ECO:0007669"/>
    <property type="project" value="InterPro"/>
</dbReference>
<dbReference type="Proteomes" id="UP001273136">
    <property type="component" value="Unassembled WGS sequence"/>
</dbReference>
<dbReference type="PROSITE" id="PS50943">
    <property type="entry name" value="HTH_CROC1"/>
    <property type="match status" value="1"/>
</dbReference>
<reference evidence="2" key="1">
    <citation type="submission" date="2023-06" db="EMBL/GenBank/DDBJ databases">
        <title>Genome sequence of Methancorpusculaceae sp. Ag1.</title>
        <authorList>
            <person name="Protasov E."/>
            <person name="Platt K."/>
            <person name="Poehlein A."/>
            <person name="Daniel R."/>
            <person name="Brune A."/>
        </authorList>
    </citation>
    <scope>NUCLEOTIDE SEQUENCE</scope>
    <source>
        <strain evidence="2">Ag1</strain>
    </source>
</reference>
<keyword evidence="3" id="KW-1185">Reference proteome</keyword>
<evidence type="ECO:0000313" key="2">
    <source>
        <dbReference type="EMBL" id="MDV0442611.1"/>
    </source>
</evidence>
<sequence>MFEQRIFETDFKTALSEELDRRGMTVRQLAEATGIPPVTLYKISSGERDPRLSTVRKIVGVFSPHHGKFIALIAAKFLLDEIEGTKVDIGGVEYRIKGYTANSLDDCILAAVRARYDGAAAIICAPILASLIERIVDVPVAIMKPEMDAVFVAVDSIAKRL</sequence>
<organism evidence="2 3">
    <name type="scientific">Methanorbis furvi</name>
    <dbReference type="NCBI Taxonomy" id="3028299"/>
    <lineage>
        <taxon>Archaea</taxon>
        <taxon>Methanobacteriati</taxon>
        <taxon>Methanobacteriota</taxon>
        <taxon>Stenosarchaea group</taxon>
        <taxon>Methanomicrobia</taxon>
        <taxon>Methanomicrobiales</taxon>
        <taxon>Methanocorpusculaceae</taxon>
        <taxon>Methanorbis</taxon>
    </lineage>
</organism>
<protein>
    <recommendedName>
        <fullName evidence="1">HTH cro/C1-type domain-containing protein</fullName>
    </recommendedName>
</protein>
<dbReference type="InterPro" id="IPR001387">
    <property type="entry name" value="Cro/C1-type_HTH"/>
</dbReference>
<dbReference type="Gene3D" id="1.10.260.40">
    <property type="entry name" value="lambda repressor-like DNA-binding domains"/>
    <property type="match status" value="1"/>
</dbReference>
<dbReference type="Pfam" id="PF01381">
    <property type="entry name" value="HTH_3"/>
    <property type="match status" value="1"/>
</dbReference>
<name>A0AAE4SAP9_9EURY</name>
<dbReference type="CDD" id="cd00093">
    <property type="entry name" value="HTH_XRE"/>
    <property type="match status" value="1"/>
</dbReference>
<evidence type="ECO:0000313" key="3">
    <source>
        <dbReference type="Proteomes" id="UP001273136"/>
    </source>
</evidence>
<accession>A0AAE4SAP9</accession>
<dbReference type="SUPFAM" id="SSF47413">
    <property type="entry name" value="lambda repressor-like DNA-binding domains"/>
    <property type="match status" value="1"/>
</dbReference>
<feature type="domain" description="HTH cro/C1-type" evidence="1">
    <location>
        <begin position="15"/>
        <end position="62"/>
    </location>
</feature>
<dbReference type="RefSeq" id="WP_338095035.1">
    <property type="nucleotide sequence ID" value="NZ_JAWDKA010000014.1"/>
</dbReference>